<dbReference type="Pfam" id="PF01381">
    <property type="entry name" value="HTH_3"/>
    <property type="match status" value="1"/>
</dbReference>
<reference evidence="2 3" key="1">
    <citation type="submission" date="2023-12" db="EMBL/GenBank/DDBJ databases">
        <title>Novel species of the genus Arcicella isolated from rivers.</title>
        <authorList>
            <person name="Lu H."/>
        </authorList>
    </citation>
    <scope>NUCLEOTIDE SEQUENCE [LARGE SCALE GENOMIC DNA]</scope>
    <source>
        <strain evidence="2 3">DC2W</strain>
    </source>
</reference>
<dbReference type="EMBL" id="JAYGIL010000008">
    <property type="protein sequence ID" value="MEA5402878.1"/>
    <property type="molecule type" value="Genomic_DNA"/>
</dbReference>
<dbReference type="CDD" id="cd00093">
    <property type="entry name" value="HTH_XRE"/>
    <property type="match status" value="1"/>
</dbReference>
<evidence type="ECO:0000259" key="1">
    <source>
        <dbReference type="PROSITE" id="PS50943"/>
    </source>
</evidence>
<evidence type="ECO:0000313" key="3">
    <source>
        <dbReference type="Proteomes" id="UP001303899"/>
    </source>
</evidence>
<dbReference type="RefSeq" id="WP_323327859.1">
    <property type="nucleotide sequence ID" value="NZ_JAYGIL010000008.1"/>
</dbReference>
<protein>
    <submittedName>
        <fullName evidence="2">Helix-turn-helix transcriptional regulator</fullName>
    </submittedName>
</protein>
<dbReference type="Proteomes" id="UP001303899">
    <property type="component" value="Unassembled WGS sequence"/>
</dbReference>
<dbReference type="SMART" id="SM00530">
    <property type="entry name" value="HTH_XRE"/>
    <property type="match status" value="1"/>
</dbReference>
<gene>
    <name evidence="2" type="ORF">VB776_08130</name>
</gene>
<sequence>MKNSTLSAEDLLNAIAQPDTIWKAKAEQRKANKESLRRSAKIAFKILDTLRQNRLLGKSPNSQKELAEILNITPQQINKIVKGQENLTLETITRLEDALQVKLIEVFSKSESQQKTTTISNYVITIVLQYNQLIIPSNNGGFINYQAAFKVESKIQSETKAVGKLQYAMAS</sequence>
<evidence type="ECO:0000313" key="2">
    <source>
        <dbReference type="EMBL" id="MEA5402878.1"/>
    </source>
</evidence>
<comment type="caution">
    <text evidence="2">The sequence shown here is derived from an EMBL/GenBank/DDBJ whole genome shotgun (WGS) entry which is preliminary data.</text>
</comment>
<keyword evidence="3" id="KW-1185">Reference proteome</keyword>
<name>A0ABU5S343_9BACT</name>
<dbReference type="SUPFAM" id="SSF47413">
    <property type="entry name" value="lambda repressor-like DNA-binding domains"/>
    <property type="match status" value="1"/>
</dbReference>
<organism evidence="2 3">
    <name type="scientific">Arcicella gelida</name>
    <dbReference type="NCBI Taxonomy" id="2984195"/>
    <lineage>
        <taxon>Bacteria</taxon>
        <taxon>Pseudomonadati</taxon>
        <taxon>Bacteroidota</taxon>
        <taxon>Cytophagia</taxon>
        <taxon>Cytophagales</taxon>
        <taxon>Flectobacillaceae</taxon>
        <taxon>Arcicella</taxon>
    </lineage>
</organism>
<dbReference type="PROSITE" id="PS50943">
    <property type="entry name" value="HTH_CROC1"/>
    <property type="match status" value="1"/>
</dbReference>
<dbReference type="InterPro" id="IPR001387">
    <property type="entry name" value="Cro/C1-type_HTH"/>
</dbReference>
<accession>A0ABU5S343</accession>
<feature type="domain" description="HTH cro/C1-type" evidence="1">
    <location>
        <begin position="62"/>
        <end position="106"/>
    </location>
</feature>
<proteinExistence type="predicted"/>
<dbReference type="Gene3D" id="1.10.260.40">
    <property type="entry name" value="lambda repressor-like DNA-binding domains"/>
    <property type="match status" value="1"/>
</dbReference>
<dbReference type="InterPro" id="IPR010982">
    <property type="entry name" value="Lambda_DNA-bd_dom_sf"/>
</dbReference>